<evidence type="ECO:0000256" key="4">
    <source>
        <dbReference type="SAM" id="SignalP"/>
    </source>
</evidence>
<feature type="compositionally biased region" description="Low complexity" evidence="3">
    <location>
        <begin position="64"/>
        <end position="79"/>
    </location>
</feature>
<dbReference type="RefSeq" id="WP_272858313.1">
    <property type="nucleotide sequence ID" value="NZ_CP067134.1"/>
</dbReference>
<dbReference type="PANTHER" id="PTHR38340:SF1">
    <property type="entry name" value="S-LAYER PROTEIN"/>
    <property type="match status" value="1"/>
</dbReference>
<organism evidence="5 6">
    <name type="scientific">Paracoccus stylophorae</name>
    <dbReference type="NCBI Taxonomy" id="659350"/>
    <lineage>
        <taxon>Bacteria</taxon>
        <taxon>Pseudomonadati</taxon>
        <taxon>Pseudomonadota</taxon>
        <taxon>Alphaproteobacteria</taxon>
        <taxon>Rhodobacterales</taxon>
        <taxon>Paracoccaceae</taxon>
        <taxon>Paracoccus</taxon>
    </lineage>
</organism>
<gene>
    <name evidence="5" type="ORF">JHW45_14455</name>
</gene>
<evidence type="ECO:0000256" key="1">
    <source>
        <dbReference type="ARBA" id="ARBA00004613"/>
    </source>
</evidence>
<dbReference type="InterPro" id="IPR001343">
    <property type="entry name" value="Hemolysn_Ca-bd"/>
</dbReference>
<evidence type="ECO:0000256" key="2">
    <source>
        <dbReference type="ARBA" id="ARBA00022525"/>
    </source>
</evidence>
<feature type="region of interest" description="Disordered" evidence="3">
    <location>
        <begin position="22"/>
        <end position="79"/>
    </location>
</feature>
<proteinExistence type="predicted"/>
<dbReference type="InterPro" id="IPR018511">
    <property type="entry name" value="Hemolysin-typ_Ca-bd_CS"/>
</dbReference>
<dbReference type="PANTHER" id="PTHR38340">
    <property type="entry name" value="S-LAYER PROTEIN"/>
    <property type="match status" value="1"/>
</dbReference>
<evidence type="ECO:0000256" key="3">
    <source>
        <dbReference type="SAM" id="MobiDB-lite"/>
    </source>
</evidence>
<keyword evidence="4" id="KW-0732">Signal</keyword>
<evidence type="ECO:0000313" key="5">
    <source>
        <dbReference type="EMBL" id="WCR10256.1"/>
    </source>
</evidence>
<reference evidence="5 6" key="1">
    <citation type="submission" date="2021-01" db="EMBL/GenBank/DDBJ databases">
        <title>Biogeographic distribution of Paracoccus.</title>
        <authorList>
            <person name="Hollensteiner J."/>
            <person name="Leineberger J."/>
            <person name="Brinkhoff T."/>
            <person name="Daniel R."/>
        </authorList>
    </citation>
    <scope>NUCLEOTIDE SEQUENCE [LARGE SCALE GENOMIC DNA]</scope>
    <source>
        <strain evidence="5 6">LMG25392</strain>
    </source>
</reference>
<dbReference type="Proteomes" id="UP001218412">
    <property type="component" value="Chromosome"/>
</dbReference>
<dbReference type="EMBL" id="CP067134">
    <property type="protein sequence ID" value="WCR10256.1"/>
    <property type="molecule type" value="Genomic_DNA"/>
</dbReference>
<sequence length="329" mass="33037">MFMLAGLVGLLVAGLAVDMTGLTQTEPEPDPDDLPPADIGDGSLPPIMPDDPWDETGEAGLPAGTGPTDGQPTGPVTPEPVLEPVVGSDLADLLMGGDGADLMLGHGGDDDLRGGAGDDTIHAGDGNDWVQGDAVYGPGGNDVIHGGAGDDSLCGQGGDDLIPGDSGDDTIFGGEGHDTLMGGAGTDWLSGNDGDDVLISGGGADDLDGGRGNDRLIGSDDADMVWMHGGEGDDTLEPGAGDYAEGLAGADSFVLKEVSGIVPIIADFSAEEDVIHLHLGPDVPDDVQIGLREDLDGSTLIEVNGAAVGRLLQAEGLRPEDIVVRRGLA</sequence>
<dbReference type="Pfam" id="PF00353">
    <property type="entry name" value="HemolysinCabind"/>
    <property type="match status" value="4"/>
</dbReference>
<protein>
    <submittedName>
        <fullName evidence="5">Calcium-binding protein</fullName>
    </submittedName>
</protein>
<dbReference type="PROSITE" id="PS00330">
    <property type="entry name" value="HEMOLYSIN_CALCIUM"/>
    <property type="match status" value="3"/>
</dbReference>
<dbReference type="InterPro" id="IPR011049">
    <property type="entry name" value="Serralysin-like_metalloprot_C"/>
</dbReference>
<dbReference type="Gene3D" id="2.150.10.10">
    <property type="entry name" value="Serralysin-like metalloprotease, C-terminal"/>
    <property type="match status" value="3"/>
</dbReference>
<dbReference type="InterPro" id="IPR050557">
    <property type="entry name" value="RTX_toxin/Mannuronan_C5-epim"/>
</dbReference>
<evidence type="ECO:0000313" key="6">
    <source>
        <dbReference type="Proteomes" id="UP001218412"/>
    </source>
</evidence>
<keyword evidence="2" id="KW-0964">Secreted</keyword>
<keyword evidence="6" id="KW-1185">Reference proteome</keyword>
<name>A0ABY7STP3_9RHOB</name>
<feature type="chain" id="PRO_5046644263" evidence="4">
    <location>
        <begin position="19"/>
        <end position="329"/>
    </location>
</feature>
<dbReference type="PRINTS" id="PR00313">
    <property type="entry name" value="CABNDNGRPT"/>
</dbReference>
<comment type="subcellular location">
    <subcellularLocation>
        <location evidence="1">Secreted</location>
    </subcellularLocation>
</comment>
<feature type="signal peptide" evidence="4">
    <location>
        <begin position="1"/>
        <end position="18"/>
    </location>
</feature>
<accession>A0ABY7STP3</accession>
<dbReference type="SUPFAM" id="SSF51120">
    <property type="entry name" value="beta-Roll"/>
    <property type="match status" value="2"/>
</dbReference>